<dbReference type="GO" id="GO:0008154">
    <property type="term" value="P:actin polymerization or depolymerization"/>
    <property type="evidence" value="ECO:0007669"/>
    <property type="project" value="TreeGrafter"/>
</dbReference>
<dbReference type="SMART" id="SM00262">
    <property type="entry name" value="GEL"/>
    <property type="match status" value="2"/>
</dbReference>
<dbReference type="EMBL" id="CAAALY010245570">
    <property type="protein sequence ID" value="VEL33318.1"/>
    <property type="molecule type" value="Genomic_DNA"/>
</dbReference>
<sequence length="235" mass="26639">QFKVEQVPADDNGKFYSGDSYVVLHDEYGTAAYKTVELDAFLNDKAIQHREVEGYESNAFKSLFKVFRTLSGGYESGFRHVKPEDYKPRLLRFNIPAKNKFKLTEVYFSRKSLDSGDVFVIDMGRKAIQWNGSCSKPMERIKARLHDEERKSNAISVSNKLLPFRCSDESGALTTTLICEGTCPKEMISEDDVFFLVGSTGLFVYIGKECSDNEKHNALAKAHVSRLEAIAFQSW</sequence>
<dbReference type="Pfam" id="PF00626">
    <property type="entry name" value="Gelsolin"/>
    <property type="match status" value="1"/>
</dbReference>
<dbReference type="PANTHER" id="PTHR11977:SF130">
    <property type="entry name" value="SEVERIN"/>
    <property type="match status" value="1"/>
</dbReference>
<evidence type="ECO:0000313" key="3">
    <source>
        <dbReference type="Proteomes" id="UP000784294"/>
    </source>
</evidence>
<reference evidence="2" key="1">
    <citation type="submission" date="2018-11" db="EMBL/GenBank/DDBJ databases">
        <authorList>
            <consortium name="Pathogen Informatics"/>
        </authorList>
    </citation>
    <scope>NUCLEOTIDE SEQUENCE</scope>
</reference>
<evidence type="ECO:0000259" key="1">
    <source>
        <dbReference type="Pfam" id="PF00626"/>
    </source>
</evidence>
<feature type="non-terminal residue" evidence="2">
    <location>
        <position position="1"/>
    </location>
</feature>
<dbReference type="InterPro" id="IPR029006">
    <property type="entry name" value="ADF-H/Gelsolin-like_dom_sf"/>
</dbReference>
<dbReference type="GO" id="GO:0005737">
    <property type="term" value="C:cytoplasm"/>
    <property type="evidence" value="ECO:0007669"/>
    <property type="project" value="TreeGrafter"/>
</dbReference>
<dbReference type="InterPro" id="IPR007123">
    <property type="entry name" value="Gelsolin-like_dom"/>
</dbReference>
<organism evidence="2 3">
    <name type="scientific">Protopolystoma xenopodis</name>
    <dbReference type="NCBI Taxonomy" id="117903"/>
    <lineage>
        <taxon>Eukaryota</taxon>
        <taxon>Metazoa</taxon>
        <taxon>Spiralia</taxon>
        <taxon>Lophotrochozoa</taxon>
        <taxon>Platyhelminthes</taxon>
        <taxon>Monogenea</taxon>
        <taxon>Polyopisthocotylea</taxon>
        <taxon>Polystomatidea</taxon>
        <taxon>Polystomatidae</taxon>
        <taxon>Protopolystoma</taxon>
    </lineage>
</organism>
<gene>
    <name evidence="2" type="ORF">PXEA_LOCUS26758</name>
</gene>
<dbReference type="OrthoDB" id="6375767at2759"/>
<dbReference type="PRINTS" id="PR00597">
    <property type="entry name" value="GELSOLIN"/>
</dbReference>
<dbReference type="InterPro" id="IPR007122">
    <property type="entry name" value="Villin/Gelsolin"/>
</dbReference>
<dbReference type="Gene3D" id="3.40.20.10">
    <property type="entry name" value="Severin"/>
    <property type="match status" value="3"/>
</dbReference>
<dbReference type="PANTHER" id="PTHR11977">
    <property type="entry name" value="VILLIN"/>
    <property type="match status" value="1"/>
</dbReference>
<name>A0A448XC42_9PLAT</name>
<dbReference type="GO" id="GO:0015629">
    <property type="term" value="C:actin cytoskeleton"/>
    <property type="evidence" value="ECO:0007669"/>
    <property type="project" value="TreeGrafter"/>
</dbReference>
<accession>A0A448XC42</accession>
<feature type="domain" description="Gelsolin-like" evidence="1">
    <location>
        <begin position="105"/>
        <end position="148"/>
    </location>
</feature>
<keyword evidence="3" id="KW-1185">Reference proteome</keyword>
<comment type="caution">
    <text evidence="2">The sequence shown here is derived from an EMBL/GenBank/DDBJ whole genome shotgun (WGS) entry which is preliminary data.</text>
</comment>
<protein>
    <recommendedName>
        <fullName evidence="1">Gelsolin-like domain-containing protein</fullName>
    </recommendedName>
</protein>
<proteinExistence type="predicted"/>
<dbReference type="GO" id="GO:0051015">
    <property type="term" value="F:actin filament binding"/>
    <property type="evidence" value="ECO:0007669"/>
    <property type="project" value="InterPro"/>
</dbReference>
<dbReference type="Proteomes" id="UP000784294">
    <property type="component" value="Unassembled WGS sequence"/>
</dbReference>
<dbReference type="SUPFAM" id="SSF55753">
    <property type="entry name" value="Actin depolymerizing proteins"/>
    <property type="match status" value="3"/>
</dbReference>
<dbReference type="AlphaFoldDB" id="A0A448XC42"/>
<evidence type="ECO:0000313" key="2">
    <source>
        <dbReference type="EMBL" id="VEL33318.1"/>
    </source>
</evidence>